<feature type="compositionally biased region" description="Basic and acidic residues" evidence="8">
    <location>
        <begin position="556"/>
        <end position="571"/>
    </location>
</feature>
<organism evidence="10 11">
    <name type="scientific">Hermetia illucens</name>
    <name type="common">Black soldier fly</name>
    <dbReference type="NCBI Taxonomy" id="343691"/>
    <lineage>
        <taxon>Eukaryota</taxon>
        <taxon>Metazoa</taxon>
        <taxon>Ecdysozoa</taxon>
        <taxon>Arthropoda</taxon>
        <taxon>Hexapoda</taxon>
        <taxon>Insecta</taxon>
        <taxon>Pterygota</taxon>
        <taxon>Neoptera</taxon>
        <taxon>Endopterygota</taxon>
        <taxon>Diptera</taxon>
        <taxon>Brachycera</taxon>
        <taxon>Stratiomyomorpha</taxon>
        <taxon>Stratiomyidae</taxon>
        <taxon>Hermetiinae</taxon>
        <taxon>Hermetia</taxon>
    </lineage>
</organism>
<feature type="compositionally biased region" description="Low complexity" evidence="8">
    <location>
        <begin position="85"/>
        <end position="115"/>
    </location>
</feature>
<keyword evidence="5" id="KW-0862">Zinc</keyword>
<proteinExistence type="predicted"/>
<feature type="region of interest" description="Disordered" evidence="8">
    <location>
        <begin position="915"/>
        <end position="959"/>
    </location>
</feature>
<feature type="compositionally biased region" description="Acidic residues" evidence="8">
    <location>
        <begin position="1578"/>
        <end position="1597"/>
    </location>
</feature>
<feature type="compositionally biased region" description="Polar residues" evidence="8">
    <location>
        <begin position="1939"/>
        <end position="1959"/>
    </location>
</feature>
<evidence type="ECO:0000256" key="8">
    <source>
        <dbReference type="SAM" id="MobiDB-lite"/>
    </source>
</evidence>
<keyword evidence="11" id="KW-1185">Reference proteome</keyword>
<dbReference type="EMBL" id="LR899009">
    <property type="protein sequence ID" value="CAD7079948.1"/>
    <property type="molecule type" value="Genomic_DNA"/>
</dbReference>
<evidence type="ECO:0000256" key="4">
    <source>
        <dbReference type="ARBA" id="ARBA00022771"/>
    </source>
</evidence>
<feature type="region of interest" description="Disordered" evidence="8">
    <location>
        <begin position="1935"/>
        <end position="1959"/>
    </location>
</feature>
<feature type="region of interest" description="Disordered" evidence="8">
    <location>
        <begin position="85"/>
        <end position="445"/>
    </location>
</feature>
<feature type="compositionally biased region" description="Low complexity" evidence="8">
    <location>
        <begin position="924"/>
        <end position="945"/>
    </location>
</feature>
<evidence type="ECO:0000256" key="1">
    <source>
        <dbReference type="ARBA" id="ARBA00004123"/>
    </source>
</evidence>
<keyword evidence="2" id="KW-0479">Metal-binding</keyword>
<gene>
    <name evidence="10" type="ORF">HERILL_LOCUS3131</name>
</gene>
<comment type="subcellular location">
    <subcellularLocation>
        <location evidence="1">Nucleus</location>
    </subcellularLocation>
</comment>
<evidence type="ECO:0000313" key="11">
    <source>
        <dbReference type="Proteomes" id="UP000594454"/>
    </source>
</evidence>
<feature type="compositionally biased region" description="Basic and acidic residues" evidence="8">
    <location>
        <begin position="351"/>
        <end position="373"/>
    </location>
</feature>
<feature type="compositionally biased region" description="Polar residues" evidence="8">
    <location>
        <begin position="214"/>
        <end position="241"/>
    </location>
</feature>
<feature type="region of interest" description="Disordered" evidence="8">
    <location>
        <begin position="1514"/>
        <end position="1606"/>
    </location>
</feature>
<dbReference type="InterPro" id="IPR050888">
    <property type="entry name" value="ZnF_C2H2-type_TF"/>
</dbReference>
<feature type="compositionally biased region" description="Polar residues" evidence="8">
    <location>
        <begin position="158"/>
        <end position="167"/>
    </location>
</feature>
<feature type="compositionally biased region" description="Polar residues" evidence="8">
    <location>
        <begin position="1518"/>
        <end position="1530"/>
    </location>
</feature>
<feature type="compositionally biased region" description="Low complexity" evidence="8">
    <location>
        <begin position="168"/>
        <end position="182"/>
    </location>
</feature>
<feature type="compositionally biased region" description="Polar residues" evidence="8">
    <location>
        <begin position="579"/>
        <end position="592"/>
    </location>
</feature>
<dbReference type="GO" id="GO:0005634">
    <property type="term" value="C:nucleus"/>
    <property type="evidence" value="ECO:0007669"/>
    <property type="project" value="UniProtKB-SubCell"/>
</dbReference>
<sequence>MADDYDQKLRDMQKYVPFLENLIQNLKRSNKHDEKREAQLNKMQMFYDLLTNKNKKLKLETLERCEQVLVKLHQKAEKMKIELPAARSASGASAARSASGEGAARSASGESAARSNIPAGTTPAPVIVATEKAKDPVSIPNKMEVESSSFPKPGAAPISQTAPSEIGNSSNSVDRSNNRPSDIGTSPTIQAESIAPTPKPAQESLPENCGVASIFSNSNGNLDSIGQKSDCSQLMETSQQLDEAGTAEKLPLPSSGTELEVESSTDQVDTPPPVADEESVPSDTPEDWKSTKRKSEPGPSEEQFSQSVHSERNSPTCDIEMNQATPTNTLPLLNEENEPEAACSSMELEEDDKHESSPPEPEEHPNSKEDLPEKSLGSTSATVTAPKPQPVVVSSSTMKNDPEDCSVSSTTAIDPRRDKTAGDESDEQNSLQDTVTDSSSNNEGVNKNWIQGALLNLLNPNNLDKSTVLEMLGKVVDGSKLQKIKEILVAEENESSADKGDKGTDGADKGAEKEVKKEEIQNNDEVLDEVDNKAEEPPSSETDKKLNESKPPPKTRKTELDRLNEDMRFILDTDPENLGPSTKRSCTENKTPNYCEIGSELKSQPQVKETVATAPPPKKKKKKKYEVFSYRTRRRSKRKKPKAGGVAALAGIESGADGTESSLGGGDMEETADAESLLEELPAASQELEETNTTEINESFLAELQDETVSDQPSEAEKNFKNIHPEMHSLSKYVSTCAICNFSGRYVTTHYMNSHRMTEMVVSRLPPPAQDRLMRGEGMESVFTGKDPFQNRVYQFTCPFCNVKKNYARKIWSQHFGSHTGEYKYKCSGCGYMSVNVRGHIMKYCPGSRPIMLENLDRGQDIVGFICKLCNYIQMNREHVISHLELQHECLEGTDELISDVTLFRSDLSNLNTHSAKKQRSIQAVKATPETKKPAAPAAGPSHGSKATKKVEEPFQDEENEGELLEVLPELSGDSKFEIPKPPDGQPLKNIYPYMHSQSEYVTRCVLCHYVGKFITKHYVKEHPESEVFVARIPPERQDCILNNQQLTKLGPVTVVKYKNYYRHSACPFCPVEKSSQRFDWVMHFAIHTGEYKFRCTQCNHYGNARNEFARHFKNGCPNGKLIRMWSHYKYNEEDPVVGFLCKLCNYIQMSRKNVETHLETQHETTSDEILQITLFTGNPRYKGRRSVKGGGYKKSKRSKRKIKHAIESSGNLDVPDFLCEGEVDEEFMAEENGRDDGSPMPDSMEQSGLMDDDDVLPMHQMSADFGDSGFENLFQMEMCETAAAPTIPEEHGMITRHRADNSGGRTDDDGELIRPTEDPIQNIHPEMHSQSAYASKCLLCNFAGKYIAKHYVEEHTEHEVFASRLPPDSQRSLLSGEGCMPIRCLIRSRKMNYYFACPFCNLERDCTRHNWVAHFGIHTGEYKYQCSQCPHRGNASRDFKRHFKGSCRHAQQIRMWPDLVSKEEPILAYFCNLCNYIQLDRGRVIEHLNTQHSCYEQLVSKITLLFIDPKAGETEGGLTTSTPNVTPASTKPKLVKKKFGKKRRPISKMWSTSSQKRAALQRHIQAAAENEAAEQSGDSEEEEEEDGDEVVDEDDNVSGMEGSEQDEEIIEIIDSDDDVPPPVTKSKVPASSYEKIQRFIERTEQKSAAKFKPNQSLFATVKKEDRTVNDLKQDIVLPFSPPTKDRPLSNVHPEMHSQSVYAKKCILCPFVGRHLINHYISFHPRFEVPISRLPPKAQELIARNEYNVAVEIESNPYSPKLFSHTCLFCDTEFTFAIKSWVDHFGTHTGEYNFKCSECGRMINSKHDIHEHIRNFCKKGKALARQFPVTDTQTLLAYICKLCNFIQMNRGNIVQHLRVQHKSLTTADQIMQVTLLRFNQGVNSKDGIKSMLAKREDRIKVENAPIDTKYTTREYVKVEQSDAIYEILVPETELKVPSETPSTSKTIKMEYSSESNYRSETSRNFASRLSVQGGRPQLVISGQPLGGIQSSSRRSAPSSLHSSKSHQASRVPPSSILAEPEIVQRISHLGYSHTPDGTNKYHCCVRSCTFAATTVPIALATHIMDDHPSLIWEGYCRECQGHVATGKNMKLTKEIQHLFEHTRKRPADTMDSRDDQSATHPTKIPRRSITTLQRPCTITPVTSPPTMADDSANQIIARFANNKSITITREIKAASPDRSPPRLQPLSQPQGAVTTKQQQVLKEVKRTALKPWTVSKSVKAEHIVKSLLSDISLFAFFKCMGNDCHFTTNDSNKMAEHLGLHSEQTDNGACTEQTTESNVFSWLECCYCSTWAGTVMQLIAHITAKHSRDIYQCPHCFYRSCEDYNVVTHLKHYHQQQRLSILYCFGRKLLKAGGDLAIQAVKRTQCAGCPCTFMNPLAFATNVSEYIDNDLGGDIYKCYYCSKKHTKSIIEYARHIVEHRPVHKADSYKCFKCFKDQTQLNQLSNKHNIKAFQCVHCAYSTDDEFQIGLHMAQVHASNLLFCGLRIRIPANTTHEDPNARMDNGAAFVLLRKRVGDHSFYKCPYTPVQLNYLNPAIEPQPMEDEEDDEDDSPSCSSPEFGEVNDISASDICRVCGDLDVMERFTVSIENRFRYFIVDDMKETVIIPHLCWFTILKVFTKTIV</sequence>
<keyword evidence="6" id="KW-0539">Nucleus</keyword>
<dbReference type="Gene3D" id="3.30.160.60">
    <property type="entry name" value="Classic Zinc Finger"/>
    <property type="match status" value="1"/>
</dbReference>
<evidence type="ECO:0000256" key="7">
    <source>
        <dbReference type="PROSITE-ProRule" id="PRU00042"/>
    </source>
</evidence>
<feature type="compositionally biased region" description="Basic and acidic residues" evidence="8">
    <location>
        <begin position="496"/>
        <end position="520"/>
    </location>
</feature>
<feature type="compositionally biased region" description="Polar residues" evidence="8">
    <location>
        <begin position="302"/>
        <end position="316"/>
    </location>
</feature>
<feature type="compositionally biased region" description="Low complexity" evidence="8">
    <location>
        <begin position="1989"/>
        <end position="2009"/>
    </location>
</feature>
<evidence type="ECO:0000256" key="5">
    <source>
        <dbReference type="ARBA" id="ARBA00022833"/>
    </source>
</evidence>
<feature type="compositionally biased region" description="Polar residues" evidence="8">
    <location>
        <begin position="428"/>
        <end position="445"/>
    </location>
</feature>
<dbReference type="PANTHER" id="PTHR24406">
    <property type="entry name" value="TRANSCRIPTIONAL REPRESSOR CTCFL-RELATED"/>
    <property type="match status" value="1"/>
</dbReference>
<keyword evidence="4 7" id="KW-0863">Zinc-finger</keyword>
<evidence type="ECO:0000256" key="6">
    <source>
        <dbReference type="ARBA" id="ARBA00023242"/>
    </source>
</evidence>
<dbReference type="PROSITE" id="PS50157">
    <property type="entry name" value="ZINC_FINGER_C2H2_2"/>
    <property type="match status" value="1"/>
</dbReference>
<feature type="region of interest" description="Disordered" evidence="8">
    <location>
        <begin position="1980"/>
        <end position="2015"/>
    </location>
</feature>
<reference evidence="10 11" key="1">
    <citation type="submission" date="2020-11" db="EMBL/GenBank/DDBJ databases">
        <authorList>
            <person name="Wallbank WR R."/>
            <person name="Pardo Diaz C."/>
            <person name="Kozak K."/>
            <person name="Martin S."/>
            <person name="Jiggins C."/>
            <person name="Moest M."/>
            <person name="Warren A I."/>
            <person name="Generalovic N T."/>
            <person name="Byers J.R.P. K."/>
            <person name="Montejo-Kovacevich G."/>
            <person name="Yen C E."/>
        </authorList>
    </citation>
    <scope>NUCLEOTIDE SEQUENCE [LARGE SCALE GENOMIC DNA]</scope>
</reference>
<dbReference type="InterPro" id="IPR048385">
    <property type="entry name" value="Med15_central"/>
</dbReference>
<evidence type="ECO:0000313" key="10">
    <source>
        <dbReference type="EMBL" id="CAD7079948.1"/>
    </source>
</evidence>
<feature type="region of interest" description="Disordered" evidence="8">
    <location>
        <begin position="2538"/>
        <end position="2561"/>
    </location>
</feature>
<dbReference type="OrthoDB" id="4737882at2759"/>
<feature type="compositionally biased region" description="Basic residues" evidence="8">
    <location>
        <begin position="631"/>
        <end position="642"/>
    </location>
</feature>
<accession>A0A7R8UFL9</accession>
<keyword evidence="3" id="KW-0677">Repeat</keyword>
<dbReference type="SMART" id="SM00355">
    <property type="entry name" value="ZnF_C2H2"/>
    <property type="match status" value="19"/>
</dbReference>
<feature type="region of interest" description="Disordered" evidence="8">
    <location>
        <begin position="489"/>
        <end position="675"/>
    </location>
</feature>
<protein>
    <recommendedName>
        <fullName evidence="9">C2H2-type domain-containing protein</fullName>
    </recommendedName>
</protein>
<dbReference type="Pfam" id="PF21538">
    <property type="entry name" value="Med15_M"/>
    <property type="match status" value="1"/>
</dbReference>
<feature type="compositionally biased region" description="Basic residues" evidence="8">
    <location>
        <begin position="1534"/>
        <end position="1547"/>
    </location>
</feature>
<feature type="compositionally biased region" description="Basic and acidic residues" evidence="8">
    <location>
        <begin position="530"/>
        <end position="548"/>
    </location>
</feature>
<dbReference type="InterPro" id="IPR013087">
    <property type="entry name" value="Znf_C2H2_type"/>
</dbReference>
<feature type="domain" description="C2H2-type" evidence="9">
    <location>
        <begin position="1794"/>
        <end position="1814"/>
    </location>
</feature>
<evidence type="ECO:0000259" key="9">
    <source>
        <dbReference type="PROSITE" id="PS50157"/>
    </source>
</evidence>
<feature type="region of interest" description="Disordered" evidence="8">
    <location>
        <begin position="2172"/>
        <end position="2195"/>
    </location>
</feature>
<evidence type="ECO:0000256" key="3">
    <source>
        <dbReference type="ARBA" id="ARBA00022737"/>
    </source>
</evidence>
<feature type="compositionally biased region" description="Low complexity" evidence="8">
    <location>
        <begin position="324"/>
        <end position="334"/>
    </location>
</feature>
<dbReference type="InParanoid" id="A0A7R8UFL9"/>
<evidence type="ECO:0000256" key="2">
    <source>
        <dbReference type="ARBA" id="ARBA00022723"/>
    </source>
</evidence>
<feature type="compositionally biased region" description="Polar residues" evidence="8">
    <location>
        <begin position="254"/>
        <end position="268"/>
    </location>
</feature>
<name>A0A7R8UFL9_HERIL</name>
<dbReference type="GO" id="GO:0008270">
    <property type="term" value="F:zinc ion binding"/>
    <property type="evidence" value="ECO:0007669"/>
    <property type="project" value="UniProtKB-KW"/>
</dbReference>
<feature type="compositionally biased region" description="Low complexity" evidence="8">
    <location>
        <begin position="1567"/>
        <end position="1577"/>
    </location>
</feature>
<feature type="compositionally biased region" description="Acidic residues" evidence="8">
    <location>
        <begin position="2540"/>
        <end position="2551"/>
    </location>
</feature>
<dbReference type="Proteomes" id="UP000594454">
    <property type="component" value="Chromosome 1"/>
</dbReference>
<feature type="compositionally biased region" description="Basic and acidic residues" evidence="8">
    <location>
        <begin position="286"/>
        <end position="296"/>
    </location>
</feature>